<organism evidence="1 2">
    <name type="scientific">Hyalomma asiaticum</name>
    <name type="common">Tick</name>
    <dbReference type="NCBI Taxonomy" id="266040"/>
    <lineage>
        <taxon>Eukaryota</taxon>
        <taxon>Metazoa</taxon>
        <taxon>Ecdysozoa</taxon>
        <taxon>Arthropoda</taxon>
        <taxon>Chelicerata</taxon>
        <taxon>Arachnida</taxon>
        <taxon>Acari</taxon>
        <taxon>Parasitiformes</taxon>
        <taxon>Ixodida</taxon>
        <taxon>Ixodoidea</taxon>
        <taxon>Ixodidae</taxon>
        <taxon>Hyalomminae</taxon>
        <taxon>Hyalomma</taxon>
    </lineage>
</organism>
<name>A0ACB7TRY3_HYAAI</name>
<accession>A0ACB7TRY3</accession>
<gene>
    <name evidence="1" type="ORF">HPB50_020412</name>
</gene>
<sequence length="266" mass="29365">MAGPEDQATRAPAQGSTPNKELPSLNICNLISFGHEEPTDEFLLRAGCNIREVDLYGAHGMFSSTENTAEIHAPTFRATGTLNEGGFFHFLMKCPLDCPYGPTQVVLMSTDTGRGWFVSNICDNGKVCLGFLGTSSGPACGAGQFMRSGLWSVKPLLTAENPMAQRSTPSSSYVGKMYGENWKAVKNVHLNGSRLNDSKEAGVPTHPFDVLLEERFKELRYEIVQCSMQKLQQKEQAPQQPSQYQLHLKQKANTITNALMFERLQL</sequence>
<dbReference type="Proteomes" id="UP000821845">
    <property type="component" value="Chromosome 1"/>
</dbReference>
<proteinExistence type="predicted"/>
<comment type="caution">
    <text evidence="1">The sequence shown here is derived from an EMBL/GenBank/DDBJ whole genome shotgun (WGS) entry which is preliminary data.</text>
</comment>
<evidence type="ECO:0000313" key="2">
    <source>
        <dbReference type="Proteomes" id="UP000821845"/>
    </source>
</evidence>
<dbReference type="EMBL" id="CM023481">
    <property type="protein sequence ID" value="KAH6947634.1"/>
    <property type="molecule type" value="Genomic_DNA"/>
</dbReference>
<evidence type="ECO:0000313" key="1">
    <source>
        <dbReference type="EMBL" id="KAH6947634.1"/>
    </source>
</evidence>
<keyword evidence="2" id="KW-1185">Reference proteome</keyword>
<reference evidence="1" key="1">
    <citation type="submission" date="2020-05" db="EMBL/GenBank/DDBJ databases">
        <title>Large-scale comparative analyses of tick genomes elucidate their genetic diversity and vector capacities.</title>
        <authorList>
            <person name="Jia N."/>
            <person name="Wang J."/>
            <person name="Shi W."/>
            <person name="Du L."/>
            <person name="Sun Y."/>
            <person name="Zhan W."/>
            <person name="Jiang J."/>
            <person name="Wang Q."/>
            <person name="Zhang B."/>
            <person name="Ji P."/>
            <person name="Sakyi L.B."/>
            <person name="Cui X."/>
            <person name="Yuan T."/>
            <person name="Jiang B."/>
            <person name="Yang W."/>
            <person name="Lam T.T.-Y."/>
            <person name="Chang Q."/>
            <person name="Ding S."/>
            <person name="Wang X."/>
            <person name="Zhu J."/>
            <person name="Ruan X."/>
            <person name="Zhao L."/>
            <person name="Wei J."/>
            <person name="Que T."/>
            <person name="Du C."/>
            <person name="Cheng J."/>
            <person name="Dai P."/>
            <person name="Han X."/>
            <person name="Huang E."/>
            <person name="Gao Y."/>
            <person name="Liu J."/>
            <person name="Shao H."/>
            <person name="Ye R."/>
            <person name="Li L."/>
            <person name="Wei W."/>
            <person name="Wang X."/>
            <person name="Wang C."/>
            <person name="Yang T."/>
            <person name="Huo Q."/>
            <person name="Li W."/>
            <person name="Guo W."/>
            <person name="Chen H."/>
            <person name="Zhou L."/>
            <person name="Ni X."/>
            <person name="Tian J."/>
            <person name="Zhou Y."/>
            <person name="Sheng Y."/>
            <person name="Liu T."/>
            <person name="Pan Y."/>
            <person name="Xia L."/>
            <person name="Li J."/>
            <person name="Zhao F."/>
            <person name="Cao W."/>
        </authorList>
    </citation>
    <scope>NUCLEOTIDE SEQUENCE</scope>
    <source>
        <strain evidence="1">Hyas-2018</strain>
    </source>
</reference>
<protein>
    <submittedName>
        <fullName evidence="1">Uncharacterized protein</fullName>
    </submittedName>
</protein>